<organism evidence="2 3">
    <name type="scientific">Trebonia kvetii</name>
    <dbReference type="NCBI Taxonomy" id="2480626"/>
    <lineage>
        <taxon>Bacteria</taxon>
        <taxon>Bacillati</taxon>
        <taxon>Actinomycetota</taxon>
        <taxon>Actinomycetes</taxon>
        <taxon>Streptosporangiales</taxon>
        <taxon>Treboniaceae</taxon>
        <taxon>Trebonia</taxon>
    </lineage>
</organism>
<comment type="caution">
    <text evidence="2">The sequence shown here is derived from an EMBL/GenBank/DDBJ whole genome shotgun (WGS) entry which is preliminary data.</text>
</comment>
<dbReference type="OrthoDB" id="9805171at2"/>
<sequence>MPDTDDAAASEDTNAAIWKSDIGVNFWRSRKDDRARRDAERRVLMAQLLPFAGDEPFTFVDLGAGTGAAARTILDHYSAAHAILADFSPQMMAQGETELEPYAGRYSYVEFDLTAAGDWPAGIPARVDAVISSLSVHHLNDERKQSLFAEIHAQLAPGGWYLNYDPVKPPDPVVEEAWLRAGDRRDPEAHHRRHHMNDEEKFRHANHVRYMIPLEPQVGFLRAAGFEGVDVFWKELDFVIYGGRRPLLSATASGGSGGVVPPVAGSA</sequence>
<keyword evidence="2" id="KW-0489">Methyltransferase</keyword>
<name>A0A6P2BUG4_9ACTN</name>
<dbReference type="PANTHER" id="PTHR43591:SF24">
    <property type="entry name" value="2-METHOXY-6-POLYPRENYL-1,4-BENZOQUINOL METHYLASE, MITOCHONDRIAL"/>
    <property type="match status" value="1"/>
</dbReference>
<dbReference type="InterPro" id="IPR029063">
    <property type="entry name" value="SAM-dependent_MTases_sf"/>
</dbReference>
<dbReference type="CDD" id="cd02440">
    <property type="entry name" value="AdoMet_MTases"/>
    <property type="match status" value="1"/>
</dbReference>
<keyword evidence="3" id="KW-1185">Reference proteome</keyword>
<dbReference type="Pfam" id="PF13649">
    <property type="entry name" value="Methyltransf_25"/>
    <property type="match status" value="1"/>
</dbReference>
<evidence type="ECO:0000259" key="1">
    <source>
        <dbReference type="Pfam" id="PF13649"/>
    </source>
</evidence>
<evidence type="ECO:0000313" key="3">
    <source>
        <dbReference type="Proteomes" id="UP000460272"/>
    </source>
</evidence>
<proteinExistence type="predicted"/>
<protein>
    <submittedName>
        <fullName evidence="2">Class I SAM-dependent methyltransferase</fullName>
    </submittedName>
</protein>
<dbReference type="RefSeq" id="WP_145858774.1">
    <property type="nucleotide sequence ID" value="NZ_RPFW01000006.1"/>
</dbReference>
<keyword evidence="2" id="KW-0808">Transferase</keyword>
<dbReference type="EMBL" id="RPFW01000006">
    <property type="protein sequence ID" value="TVZ01866.1"/>
    <property type="molecule type" value="Genomic_DNA"/>
</dbReference>
<reference evidence="2 3" key="1">
    <citation type="submission" date="2018-11" db="EMBL/GenBank/DDBJ databases">
        <title>Trebonia kvetii gen.nov., sp.nov., a novel acidophilic actinobacterium, and proposal of the new actinobacterial family Treboniaceae fam. nov.</title>
        <authorList>
            <person name="Rapoport D."/>
            <person name="Sagova-Mareckova M."/>
            <person name="Sedlacek I."/>
            <person name="Provaznik J."/>
            <person name="Kralova S."/>
            <person name="Pavlinic D."/>
            <person name="Benes V."/>
            <person name="Kopecky J."/>
        </authorList>
    </citation>
    <scope>NUCLEOTIDE SEQUENCE [LARGE SCALE GENOMIC DNA]</scope>
    <source>
        <strain evidence="2 3">15Tr583</strain>
    </source>
</reference>
<dbReference type="Gene3D" id="3.40.50.150">
    <property type="entry name" value="Vaccinia Virus protein VP39"/>
    <property type="match status" value="1"/>
</dbReference>
<dbReference type="GO" id="GO:0008168">
    <property type="term" value="F:methyltransferase activity"/>
    <property type="evidence" value="ECO:0007669"/>
    <property type="project" value="UniProtKB-KW"/>
</dbReference>
<dbReference type="Proteomes" id="UP000460272">
    <property type="component" value="Unassembled WGS sequence"/>
</dbReference>
<dbReference type="AlphaFoldDB" id="A0A6P2BUG4"/>
<accession>A0A6P2BUG4</accession>
<gene>
    <name evidence="2" type="ORF">EAS64_30975</name>
</gene>
<dbReference type="InterPro" id="IPR041698">
    <property type="entry name" value="Methyltransf_25"/>
</dbReference>
<dbReference type="GO" id="GO:0032259">
    <property type="term" value="P:methylation"/>
    <property type="evidence" value="ECO:0007669"/>
    <property type="project" value="UniProtKB-KW"/>
</dbReference>
<dbReference type="PANTHER" id="PTHR43591">
    <property type="entry name" value="METHYLTRANSFERASE"/>
    <property type="match status" value="1"/>
</dbReference>
<feature type="domain" description="Methyltransferase" evidence="1">
    <location>
        <begin position="60"/>
        <end position="159"/>
    </location>
</feature>
<dbReference type="SUPFAM" id="SSF53335">
    <property type="entry name" value="S-adenosyl-L-methionine-dependent methyltransferases"/>
    <property type="match status" value="1"/>
</dbReference>
<evidence type="ECO:0000313" key="2">
    <source>
        <dbReference type="EMBL" id="TVZ01866.1"/>
    </source>
</evidence>